<name>A0AAE9QQV7_STREQ</name>
<accession>A0AAE9QQV7</accession>
<gene>
    <name evidence="1" type="ORF">NCTC11557_00163</name>
</gene>
<dbReference type="Proteomes" id="UP000339049">
    <property type="component" value="Unassembled WGS sequence"/>
</dbReference>
<dbReference type="AlphaFoldDB" id="A0AAE9QQV7"/>
<dbReference type="RefSeq" id="WP_143935285.1">
    <property type="nucleotide sequence ID" value="NZ_CABEIY010000005.1"/>
</dbReference>
<dbReference type="EMBL" id="CABEIY010000005">
    <property type="protein sequence ID" value="VTT22783.1"/>
    <property type="molecule type" value="Genomic_DNA"/>
</dbReference>
<evidence type="ECO:0000313" key="2">
    <source>
        <dbReference type="Proteomes" id="UP000339049"/>
    </source>
</evidence>
<organism evidence="1 2">
    <name type="scientific">Streptococcus dysgalactiae subsp. equisimilis</name>
    <name type="common">Streptococcus equisimilis</name>
    <dbReference type="NCBI Taxonomy" id="119602"/>
    <lineage>
        <taxon>Bacteria</taxon>
        <taxon>Bacillati</taxon>
        <taxon>Bacillota</taxon>
        <taxon>Bacilli</taxon>
        <taxon>Lactobacillales</taxon>
        <taxon>Streptococcaceae</taxon>
        <taxon>Streptococcus</taxon>
    </lineage>
</organism>
<protein>
    <submittedName>
        <fullName evidence="1">Uncharacterized protein</fullName>
    </submittedName>
</protein>
<reference evidence="1 2" key="1">
    <citation type="submission" date="2019-05" db="EMBL/GenBank/DDBJ databases">
        <authorList>
            <consortium name="Pathogen Informatics"/>
        </authorList>
    </citation>
    <scope>NUCLEOTIDE SEQUENCE [LARGE SCALE GENOMIC DNA]</scope>
    <source>
        <strain evidence="1 2">NCTC11557</strain>
    </source>
</reference>
<evidence type="ECO:0000313" key="1">
    <source>
        <dbReference type="EMBL" id="VTT22783.1"/>
    </source>
</evidence>
<sequence length="243" mass="28876">MYRYQLEKANDWFYFYGVDDNHYPHNMHQLPEVAETFFPEITKQPLKIVNGKLVNSPMAFPDNGIIFLNTAGSIYYSQTIYQVGHELCHFHINANMVDIHLRPNMFWFEETLCEISSHLFLDEYMKRLGWDNKVQSMPYDSYSQFLLSEQFIQPFNTKALFLTYSQEIEYLKNHSTDRLKNSYVAKILLPIFRQQPSLLQEARKLRNIYSISDFNTFLNAWSDCVSLEHKSAIQEIKERLLLL</sequence>
<comment type="caution">
    <text evidence="1">The sequence shown here is derived from an EMBL/GenBank/DDBJ whole genome shotgun (WGS) entry which is preliminary data.</text>
</comment>
<proteinExistence type="predicted"/>